<evidence type="ECO:0000256" key="1">
    <source>
        <dbReference type="SAM" id="MobiDB-lite"/>
    </source>
</evidence>
<dbReference type="AlphaFoldDB" id="A0A5E8C1M6"/>
<feature type="region of interest" description="Disordered" evidence="1">
    <location>
        <begin position="198"/>
        <end position="221"/>
    </location>
</feature>
<dbReference type="Gene3D" id="3.40.250.10">
    <property type="entry name" value="Rhodanese-like domain"/>
    <property type="match status" value="1"/>
</dbReference>
<dbReference type="PANTHER" id="PTHR44086:SF10">
    <property type="entry name" value="THIOSULFATE SULFURTRANSFERASE_RHODANESE-LIKE DOMAIN-CONTAINING PROTEIN 3"/>
    <property type="match status" value="1"/>
</dbReference>
<gene>
    <name evidence="3" type="ORF">SAPINGB_P005793</name>
</gene>
<dbReference type="SMART" id="SM00450">
    <property type="entry name" value="RHOD"/>
    <property type="match status" value="1"/>
</dbReference>
<dbReference type="GO" id="GO:0005739">
    <property type="term" value="C:mitochondrion"/>
    <property type="evidence" value="ECO:0007669"/>
    <property type="project" value="TreeGrafter"/>
</dbReference>
<feature type="compositionally biased region" description="Low complexity" evidence="1">
    <location>
        <begin position="210"/>
        <end position="221"/>
    </location>
</feature>
<sequence length="221" mass="23835">MIRAPRYTTATIKPFATAATRVALLPQTSIATRQQQKYHQQQHPQISSASYLTLATSRSSTPTLTRSSLFSLTKRAYSAVTIDEPAPVIDFAAVKALATTDPFPSDKYVIVDVREPSEFAAGHIPHALNLPYKSAPGALGLEPEEFQDTFGFAKPETGKELVFYCLGGVRSTAAEALAATFGYKNRANYVGSYDDWIKNQGPLETPQPPAADASAAPEPKA</sequence>
<dbReference type="OrthoDB" id="566238at2759"/>
<dbReference type="GO" id="GO:0004792">
    <property type="term" value="F:thiosulfate-cyanide sulfurtransferase activity"/>
    <property type="evidence" value="ECO:0007669"/>
    <property type="project" value="TreeGrafter"/>
</dbReference>
<dbReference type="InterPro" id="IPR036873">
    <property type="entry name" value="Rhodanese-like_dom_sf"/>
</dbReference>
<evidence type="ECO:0000259" key="2">
    <source>
        <dbReference type="PROSITE" id="PS50206"/>
    </source>
</evidence>
<dbReference type="PANTHER" id="PTHR44086">
    <property type="entry name" value="THIOSULFATE SULFURTRANSFERASE RDL2, MITOCHONDRIAL-RELATED"/>
    <property type="match status" value="1"/>
</dbReference>
<protein>
    <recommendedName>
        <fullName evidence="2">Rhodanese domain-containing protein</fullName>
    </recommendedName>
</protein>
<organism evidence="3 4">
    <name type="scientific">Magnusiomyces paraingens</name>
    <dbReference type="NCBI Taxonomy" id="2606893"/>
    <lineage>
        <taxon>Eukaryota</taxon>
        <taxon>Fungi</taxon>
        <taxon>Dikarya</taxon>
        <taxon>Ascomycota</taxon>
        <taxon>Saccharomycotina</taxon>
        <taxon>Dipodascomycetes</taxon>
        <taxon>Dipodascales</taxon>
        <taxon>Dipodascaceae</taxon>
        <taxon>Magnusiomyces</taxon>
    </lineage>
</organism>
<dbReference type="Proteomes" id="UP000398389">
    <property type="component" value="Unassembled WGS sequence"/>
</dbReference>
<dbReference type="InterPro" id="IPR001763">
    <property type="entry name" value="Rhodanese-like_dom"/>
</dbReference>
<name>A0A5E8C1M6_9ASCO</name>
<feature type="domain" description="Rhodanese" evidence="2">
    <location>
        <begin position="104"/>
        <end position="205"/>
    </location>
</feature>
<proteinExistence type="predicted"/>
<dbReference type="GeneID" id="43584607"/>
<dbReference type="CDD" id="cd01519">
    <property type="entry name" value="RHOD_HSP67B2"/>
    <property type="match status" value="1"/>
</dbReference>
<dbReference type="Pfam" id="PF00581">
    <property type="entry name" value="Rhodanese"/>
    <property type="match status" value="1"/>
</dbReference>
<dbReference type="RefSeq" id="XP_031856398.1">
    <property type="nucleotide sequence ID" value="XM_032000507.1"/>
</dbReference>
<evidence type="ECO:0000313" key="4">
    <source>
        <dbReference type="Proteomes" id="UP000398389"/>
    </source>
</evidence>
<evidence type="ECO:0000313" key="3">
    <source>
        <dbReference type="EMBL" id="VVT57634.1"/>
    </source>
</evidence>
<dbReference type="SUPFAM" id="SSF52821">
    <property type="entry name" value="Rhodanese/Cell cycle control phosphatase"/>
    <property type="match status" value="1"/>
</dbReference>
<dbReference type="EMBL" id="CABVLU010000005">
    <property type="protein sequence ID" value="VVT57634.1"/>
    <property type="molecule type" value="Genomic_DNA"/>
</dbReference>
<dbReference type="PROSITE" id="PS50206">
    <property type="entry name" value="RHODANESE_3"/>
    <property type="match status" value="1"/>
</dbReference>
<reference evidence="3 4" key="1">
    <citation type="submission" date="2019-09" db="EMBL/GenBank/DDBJ databases">
        <authorList>
            <person name="Brejova B."/>
        </authorList>
    </citation>
    <scope>NUCLEOTIDE SEQUENCE [LARGE SCALE GENOMIC DNA]</scope>
</reference>
<keyword evidence="4" id="KW-1185">Reference proteome</keyword>
<accession>A0A5E8C1M6</accession>